<dbReference type="Proteomes" id="UP001279734">
    <property type="component" value="Unassembled WGS sequence"/>
</dbReference>
<feature type="compositionally biased region" description="Low complexity" evidence="1">
    <location>
        <begin position="237"/>
        <end position="247"/>
    </location>
</feature>
<organism evidence="2 3">
    <name type="scientific">Nepenthes gracilis</name>
    <name type="common">Slender pitcher plant</name>
    <dbReference type="NCBI Taxonomy" id="150966"/>
    <lineage>
        <taxon>Eukaryota</taxon>
        <taxon>Viridiplantae</taxon>
        <taxon>Streptophyta</taxon>
        <taxon>Embryophyta</taxon>
        <taxon>Tracheophyta</taxon>
        <taxon>Spermatophyta</taxon>
        <taxon>Magnoliopsida</taxon>
        <taxon>eudicotyledons</taxon>
        <taxon>Gunneridae</taxon>
        <taxon>Pentapetalae</taxon>
        <taxon>Caryophyllales</taxon>
        <taxon>Nepenthaceae</taxon>
        <taxon>Nepenthes</taxon>
    </lineage>
</organism>
<keyword evidence="3" id="KW-1185">Reference proteome</keyword>
<evidence type="ECO:0000256" key="1">
    <source>
        <dbReference type="SAM" id="MobiDB-lite"/>
    </source>
</evidence>
<proteinExistence type="predicted"/>
<gene>
    <name evidence="2" type="ORF">Nepgr_006875</name>
</gene>
<feature type="compositionally biased region" description="Basic residues" evidence="1">
    <location>
        <begin position="308"/>
        <end position="324"/>
    </location>
</feature>
<sequence>MLCQPLCPLLADCDADLVKDLGVQCSLAVEQLVTDGLEKAPASCSSSTTDSLGLDALRLDVDHEQPNATSGDQVVQNKIEADELLNSIPPRADCQGHAPDLVVNNQPNSTGNQVFQNLLMSRTHTSSFCPPDNISVAVTANQSSCSHDPGSAVGMPTDSGNLEDQAQSMATVHSCGDQHLDWHQDSYVKVLRRGILAAGTGSPGAGAAPIPHKPITDADQLDALGISNCPEVGVGSAISSSIPDAPSYPQGGGPRQCTNSEQLRRNLADLRQKDAASGAQVADADVPSLVSGQDTSAEGFRLKSILKTPKRPKQKRSPPSNHHF</sequence>
<evidence type="ECO:0000313" key="2">
    <source>
        <dbReference type="EMBL" id="GMH05035.1"/>
    </source>
</evidence>
<comment type="caution">
    <text evidence="2">The sequence shown here is derived from an EMBL/GenBank/DDBJ whole genome shotgun (WGS) entry which is preliminary data.</text>
</comment>
<feature type="region of interest" description="Disordered" evidence="1">
    <location>
        <begin position="237"/>
        <end position="258"/>
    </location>
</feature>
<dbReference type="AlphaFoldDB" id="A0AAD3S5X1"/>
<protein>
    <submittedName>
        <fullName evidence="2">Uncharacterized protein</fullName>
    </submittedName>
</protein>
<feature type="region of interest" description="Disordered" evidence="1">
    <location>
        <begin position="272"/>
        <end position="324"/>
    </location>
</feature>
<dbReference type="EMBL" id="BSYO01000005">
    <property type="protein sequence ID" value="GMH05035.1"/>
    <property type="molecule type" value="Genomic_DNA"/>
</dbReference>
<accession>A0AAD3S5X1</accession>
<name>A0AAD3S5X1_NEPGR</name>
<reference evidence="2" key="1">
    <citation type="submission" date="2023-05" db="EMBL/GenBank/DDBJ databases">
        <title>Nepenthes gracilis genome sequencing.</title>
        <authorList>
            <person name="Fukushima K."/>
        </authorList>
    </citation>
    <scope>NUCLEOTIDE SEQUENCE</scope>
    <source>
        <strain evidence="2">SING2019-196</strain>
    </source>
</reference>
<evidence type="ECO:0000313" key="3">
    <source>
        <dbReference type="Proteomes" id="UP001279734"/>
    </source>
</evidence>